<dbReference type="Proteomes" id="UP000014500">
    <property type="component" value="Unassembled WGS sequence"/>
</dbReference>
<proteinExistence type="predicted"/>
<reference evidence="1" key="2">
    <citation type="submission" date="2015-02" db="UniProtKB">
        <authorList>
            <consortium name="EnsemblMetazoa"/>
        </authorList>
    </citation>
    <scope>IDENTIFICATION</scope>
</reference>
<reference evidence="2" key="1">
    <citation type="submission" date="2011-05" db="EMBL/GenBank/DDBJ databases">
        <authorList>
            <person name="Richards S.R."/>
            <person name="Qu J."/>
            <person name="Jiang H."/>
            <person name="Jhangiani S.N."/>
            <person name="Agravi P."/>
            <person name="Goodspeed R."/>
            <person name="Gross S."/>
            <person name="Mandapat C."/>
            <person name="Jackson L."/>
            <person name="Mathew T."/>
            <person name="Pu L."/>
            <person name="Thornton R."/>
            <person name="Saada N."/>
            <person name="Wilczek-Boney K.B."/>
            <person name="Lee S."/>
            <person name="Kovar C."/>
            <person name="Wu Y."/>
            <person name="Scherer S.E."/>
            <person name="Worley K.C."/>
            <person name="Muzny D.M."/>
            <person name="Gibbs R."/>
        </authorList>
    </citation>
    <scope>NUCLEOTIDE SEQUENCE</scope>
    <source>
        <strain evidence="2">Brora</strain>
    </source>
</reference>
<evidence type="ECO:0000313" key="1">
    <source>
        <dbReference type="EnsemblMetazoa" id="SMAR002876-PA"/>
    </source>
</evidence>
<keyword evidence="2" id="KW-1185">Reference proteome</keyword>
<dbReference type="EMBL" id="JH431255">
    <property type="status" value="NOT_ANNOTATED_CDS"/>
    <property type="molecule type" value="Genomic_DNA"/>
</dbReference>
<evidence type="ECO:0000313" key="2">
    <source>
        <dbReference type="Proteomes" id="UP000014500"/>
    </source>
</evidence>
<protein>
    <submittedName>
        <fullName evidence="1">Uncharacterized protein</fullName>
    </submittedName>
</protein>
<dbReference type="EnsemblMetazoa" id="SMAR002876-RA">
    <property type="protein sequence ID" value="SMAR002876-PA"/>
    <property type="gene ID" value="SMAR002876"/>
</dbReference>
<dbReference type="AlphaFoldDB" id="T1IPC6"/>
<accession>T1IPC6</accession>
<organism evidence="1 2">
    <name type="scientific">Strigamia maritima</name>
    <name type="common">European centipede</name>
    <name type="synonym">Geophilus maritimus</name>
    <dbReference type="NCBI Taxonomy" id="126957"/>
    <lineage>
        <taxon>Eukaryota</taxon>
        <taxon>Metazoa</taxon>
        <taxon>Ecdysozoa</taxon>
        <taxon>Arthropoda</taxon>
        <taxon>Myriapoda</taxon>
        <taxon>Chilopoda</taxon>
        <taxon>Pleurostigmophora</taxon>
        <taxon>Geophilomorpha</taxon>
        <taxon>Linotaeniidae</taxon>
        <taxon>Strigamia</taxon>
    </lineage>
</organism>
<sequence length="98" mass="11313">MFQLIRKRHPSCKQIISTSYQRNHKDQLLSKTRQIVELFYCLCMTEYGIFVTDDMVADGFVNLARGYGNAAFRAACEIFLFVATTSMNQFNRSPLPFS</sequence>
<name>T1IPC6_STRMM</name>
<dbReference type="HOGENOM" id="CLU_2336250_0_0_1"/>